<keyword evidence="1" id="KW-0175">Coiled coil</keyword>
<dbReference type="SUPFAM" id="SSF52402">
    <property type="entry name" value="Adenine nucleotide alpha hydrolases-like"/>
    <property type="match status" value="1"/>
</dbReference>
<dbReference type="AlphaFoldDB" id="R7T4W5"/>
<dbReference type="EnsemblMetazoa" id="CapteT221182">
    <property type="protein sequence ID" value="CapteP221182"/>
    <property type="gene ID" value="CapteG221182"/>
</dbReference>
<reference evidence="5" key="1">
    <citation type="submission" date="2012-12" db="EMBL/GenBank/DDBJ databases">
        <authorList>
            <person name="Hellsten U."/>
            <person name="Grimwood J."/>
            <person name="Chapman J.A."/>
            <person name="Shapiro H."/>
            <person name="Aerts A."/>
            <person name="Otillar R.P."/>
            <person name="Terry A.Y."/>
            <person name="Boore J.L."/>
            <person name="Simakov O."/>
            <person name="Marletaz F."/>
            <person name="Cho S.-J."/>
            <person name="Edsinger-Gonzales E."/>
            <person name="Havlak P."/>
            <person name="Kuo D.-H."/>
            <person name="Larsson T."/>
            <person name="Lv J."/>
            <person name="Arendt D."/>
            <person name="Savage R."/>
            <person name="Osoegawa K."/>
            <person name="de Jong P."/>
            <person name="Lindberg D.R."/>
            <person name="Seaver E.C."/>
            <person name="Weisblat D.A."/>
            <person name="Putnam N.H."/>
            <person name="Grigoriev I.V."/>
            <person name="Rokhsar D.S."/>
        </authorList>
    </citation>
    <scope>NUCLEOTIDE SEQUENCE</scope>
    <source>
        <strain evidence="5">I ESC-2004</strain>
    </source>
</reference>
<evidence type="ECO:0000313" key="3">
    <source>
        <dbReference type="EMBL" id="ELT88137.1"/>
    </source>
</evidence>
<dbReference type="InterPro" id="IPR014729">
    <property type="entry name" value="Rossmann-like_a/b/a_fold"/>
</dbReference>
<dbReference type="EMBL" id="AMQN01015501">
    <property type="status" value="NOT_ANNOTATED_CDS"/>
    <property type="molecule type" value="Genomic_DNA"/>
</dbReference>
<dbReference type="EMBL" id="KB311963">
    <property type="protein sequence ID" value="ELT88137.1"/>
    <property type="molecule type" value="Genomic_DNA"/>
</dbReference>
<protein>
    <recommendedName>
        <fullName evidence="2">UspA domain-containing protein</fullName>
    </recommendedName>
</protein>
<proteinExistence type="predicted"/>
<sequence length="128" mass="14236">MDALFGQMSTRLSIRADRPLKLVHLTNTQWEDALKKDQAKVKELEEKFNTKILENGISGRIRSEGGSKPGEIIIRMAEEENATMIVMGTRGLGKVRRTIMGSSTGPIQQMLGIHFHAPRLASYLGNSE</sequence>
<evidence type="ECO:0000313" key="4">
    <source>
        <dbReference type="EnsemblMetazoa" id="CapteP221182"/>
    </source>
</evidence>
<evidence type="ECO:0000256" key="1">
    <source>
        <dbReference type="SAM" id="Coils"/>
    </source>
</evidence>
<dbReference type="Pfam" id="PF00582">
    <property type="entry name" value="Usp"/>
    <property type="match status" value="1"/>
</dbReference>
<organism evidence="3">
    <name type="scientific">Capitella teleta</name>
    <name type="common">Polychaete worm</name>
    <dbReference type="NCBI Taxonomy" id="283909"/>
    <lineage>
        <taxon>Eukaryota</taxon>
        <taxon>Metazoa</taxon>
        <taxon>Spiralia</taxon>
        <taxon>Lophotrochozoa</taxon>
        <taxon>Annelida</taxon>
        <taxon>Polychaeta</taxon>
        <taxon>Sedentaria</taxon>
        <taxon>Scolecida</taxon>
        <taxon>Capitellidae</taxon>
        <taxon>Capitella</taxon>
    </lineage>
</organism>
<dbReference type="PANTHER" id="PTHR46989">
    <property type="entry name" value="USP DOMAIN-CONTAINING PROTEIN"/>
    <property type="match status" value="1"/>
</dbReference>
<dbReference type="OrthoDB" id="843225at2759"/>
<reference evidence="3 5" key="2">
    <citation type="journal article" date="2013" name="Nature">
        <title>Insights into bilaterian evolution from three spiralian genomes.</title>
        <authorList>
            <person name="Simakov O."/>
            <person name="Marletaz F."/>
            <person name="Cho S.J."/>
            <person name="Edsinger-Gonzales E."/>
            <person name="Havlak P."/>
            <person name="Hellsten U."/>
            <person name="Kuo D.H."/>
            <person name="Larsson T."/>
            <person name="Lv J."/>
            <person name="Arendt D."/>
            <person name="Savage R."/>
            <person name="Osoegawa K."/>
            <person name="de Jong P."/>
            <person name="Grimwood J."/>
            <person name="Chapman J.A."/>
            <person name="Shapiro H."/>
            <person name="Aerts A."/>
            <person name="Otillar R.P."/>
            <person name="Terry A.Y."/>
            <person name="Boore J.L."/>
            <person name="Grigoriev I.V."/>
            <person name="Lindberg D.R."/>
            <person name="Seaver E.C."/>
            <person name="Weisblat D.A."/>
            <person name="Putnam N.H."/>
            <person name="Rokhsar D.S."/>
        </authorList>
    </citation>
    <scope>NUCLEOTIDE SEQUENCE</scope>
    <source>
        <strain evidence="3 5">I ESC-2004</strain>
    </source>
</reference>
<feature type="domain" description="UspA" evidence="2">
    <location>
        <begin position="28"/>
        <end position="104"/>
    </location>
</feature>
<gene>
    <name evidence="3" type="ORF">CAPTEDRAFT_221182</name>
</gene>
<evidence type="ECO:0000313" key="5">
    <source>
        <dbReference type="Proteomes" id="UP000014760"/>
    </source>
</evidence>
<accession>R7T4W5</accession>
<dbReference type="HOGENOM" id="CLU_1961680_0_0_1"/>
<dbReference type="InterPro" id="IPR006016">
    <property type="entry name" value="UspA"/>
</dbReference>
<name>R7T4W5_CAPTE</name>
<reference evidence="4" key="3">
    <citation type="submission" date="2015-06" db="UniProtKB">
        <authorList>
            <consortium name="EnsemblMetazoa"/>
        </authorList>
    </citation>
    <scope>IDENTIFICATION</scope>
</reference>
<feature type="coiled-coil region" evidence="1">
    <location>
        <begin position="27"/>
        <end position="54"/>
    </location>
</feature>
<dbReference type="OMA" id="MNAIMIV"/>
<dbReference type="Gene3D" id="3.40.50.620">
    <property type="entry name" value="HUPs"/>
    <property type="match status" value="1"/>
</dbReference>
<evidence type="ECO:0000259" key="2">
    <source>
        <dbReference type="Pfam" id="PF00582"/>
    </source>
</evidence>
<dbReference type="CDD" id="cd23659">
    <property type="entry name" value="USP_At3g01520-like"/>
    <property type="match status" value="1"/>
</dbReference>
<dbReference type="PANTHER" id="PTHR46989:SF3">
    <property type="entry name" value="USPA DOMAIN-CONTAINING PROTEIN"/>
    <property type="match status" value="1"/>
</dbReference>
<dbReference type="Proteomes" id="UP000014760">
    <property type="component" value="Unassembled WGS sequence"/>
</dbReference>
<keyword evidence="5" id="KW-1185">Reference proteome</keyword>